<dbReference type="KEGG" id="smam:Mal15_53740"/>
<protein>
    <recommendedName>
        <fullName evidence="3">RNA polymerase sigma factor</fullName>
    </recommendedName>
</protein>
<dbReference type="EMBL" id="CP036264">
    <property type="protein sequence ID" value="QEG01298.1"/>
    <property type="molecule type" value="Genomic_DNA"/>
</dbReference>
<dbReference type="AlphaFoldDB" id="A0A5B9MQM2"/>
<keyword evidence="2" id="KW-1185">Reference proteome</keyword>
<evidence type="ECO:0000313" key="2">
    <source>
        <dbReference type="Proteomes" id="UP000321353"/>
    </source>
</evidence>
<evidence type="ECO:0000313" key="1">
    <source>
        <dbReference type="EMBL" id="QEG01298.1"/>
    </source>
</evidence>
<dbReference type="RefSeq" id="WP_147870389.1">
    <property type="nucleotide sequence ID" value="NZ_CP036264.1"/>
</dbReference>
<evidence type="ECO:0008006" key="3">
    <source>
        <dbReference type="Google" id="ProtNLM"/>
    </source>
</evidence>
<proteinExistence type="predicted"/>
<dbReference type="Gene3D" id="1.10.1740.10">
    <property type="match status" value="1"/>
</dbReference>
<gene>
    <name evidence="1" type="ORF">Mal15_53740</name>
</gene>
<organism evidence="1 2">
    <name type="scientific">Stieleria maiorica</name>
    <dbReference type="NCBI Taxonomy" id="2795974"/>
    <lineage>
        <taxon>Bacteria</taxon>
        <taxon>Pseudomonadati</taxon>
        <taxon>Planctomycetota</taxon>
        <taxon>Planctomycetia</taxon>
        <taxon>Pirellulales</taxon>
        <taxon>Pirellulaceae</taxon>
        <taxon>Stieleria</taxon>
    </lineage>
</organism>
<accession>A0A5B9MQM2</accession>
<sequence>MNRNQRVSVADFCRFPTTQWTLVQDACEDVSKDQRQALNEVLSQYWPAIRAHLVIRKGVDPNDADDLVQSFVTDRVLNSDLLLAADKDRGKFRSLIVKALENYLANELRRRNAKKRQAERAVSLADDVLADLNTTAQTPEKLSQTAWAQETLATVLQQMKDECQASGRDCLWQVFQGRILGPILEGTEPTPYEQIVRRGDFATNAQAQNALVTAKRMFCRTMRSLLQNRGAAEADIDAEIQDLEQCLSAY</sequence>
<reference evidence="1 2" key="1">
    <citation type="submission" date="2019-02" db="EMBL/GenBank/DDBJ databases">
        <title>Planctomycetal bacteria perform biofilm scaping via a novel small molecule.</title>
        <authorList>
            <person name="Jeske O."/>
            <person name="Boedeker C."/>
            <person name="Wiegand S."/>
            <person name="Breitling P."/>
            <person name="Kallscheuer N."/>
            <person name="Jogler M."/>
            <person name="Rohde M."/>
            <person name="Petersen J."/>
            <person name="Medema M.H."/>
            <person name="Surup F."/>
            <person name="Jogler C."/>
        </authorList>
    </citation>
    <scope>NUCLEOTIDE SEQUENCE [LARGE SCALE GENOMIC DNA]</scope>
    <source>
        <strain evidence="1 2">Mal15</strain>
    </source>
</reference>
<dbReference type="Proteomes" id="UP000321353">
    <property type="component" value="Chromosome"/>
</dbReference>
<name>A0A5B9MQM2_9BACT</name>